<feature type="domain" description="FAD/NAD(P)-binding" evidence="1">
    <location>
        <begin position="45"/>
        <end position="341"/>
    </location>
</feature>
<dbReference type="AlphaFoldDB" id="A0A9W8RRS1"/>
<dbReference type="InterPro" id="IPR023753">
    <property type="entry name" value="FAD/NAD-binding_dom"/>
</dbReference>
<accession>A0A9W8RRS1</accession>
<dbReference type="OrthoDB" id="202203at2759"/>
<gene>
    <name evidence="2" type="ORF">NW762_012121</name>
</gene>
<organism evidence="2 3">
    <name type="scientific">Fusarium torreyae</name>
    <dbReference type="NCBI Taxonomy" id="1237075"/>
    <lineage>
        <taxon>Eukaryota</taxon>
        <taxon>Fungi</taxon>
        <taxon>Dikarya</taxon>
        <taxon>Ascomycota</taxon>
        <taxon>Pezizomycotina</taxon>
        <taxon>Sordariomycetes</taxon>
        <taxon>Hypocreomycetidae</taxon>
        <taxon>Hypocreales</taxon>
        <taxon>Nectriaceae</taxon>
        <taxon>Fusarium</taxon>
    </lineage>
</organism>
<evidence type="ECO:0000313" key="3">
    <source>
        <dbReference type="Proteomes" id="UP001152049"/>
    </source>
</evidence>
<protein>
    <recommendedName>
        <fullName evidence="1">FAD/NAD(P)-binding domain-containing protein</fullName>
    </recommendedName>
</protein>
<dbReference type="GO" id="GO:0004174">
    <property type="term" value="F:electron-transferring-flavoprotein dehydrogenase activity"/>
    <property type="evidence" value="ECO:0007669"/>
    <property type="project" value="TreeGrafter"/>
</dbReference>
<dbReference type="GO" id="GO:0005737">
    <property type="term" value="C:cytoplasm"/>
    <property type="evidence" value="ECO:0007669"/>
    <property type="project" value="TreeGrafter"/>
</dbReference>
<name>A0A9W8RRS1_9HYPO</name>
<dbReference type="Pfam" id="PF07992">
    <property type="entry name" value="Pyr_redox_2"/>
    <property type="match status" value="1"/>
</dbReference>
<evidence type="ECO:0000259" key="1">
    <source>
        <dbReference type="Pfam" id="PF07992"/>
    </source>
</evidence>
<evidence type="ECO:0000313" key="2">
    <source>
        <dbReference type="EMBL" id="KAJ4249779.1"/>
    </source>
</evidence>
<dbReference type="EMBL" id="JAOQAZ010000032">
    <property type="protein sequence ID" value="KAJ4249779.1"/>
    <property type="molecule type" value="Genomic_DNA"/>
</dbReference>
<dbReference type="PRINTS" id="PR00469">
    <property type="entry name" value="PNDRDTASEII"/>
</dbReference>
<dbReference type="PANTHER" id="PTHR43735:SF5">
    <property type="entry name" value="FAD_NAD(P)-BINDING DOMAIN-CONTAINING PROTEIN"/>
    <property type="match status" value="1"/>
</dbReference>
<dbReference type="GO" id="GO:0050660">
    <property type="term" value="F:flavin adenine dinucleotide binding"/>
    <property type="evidence" value="ECO:0007669"/>
    <property type="project" value="TreeGrafter"/>
</dbReference>
<dbReference type="SUPFAM" id="SSF51905">
    <property type="entry name" value="FAD/NAD(P)-binding domain"/>
    <property type="match status" value="1"/>
</dbReference>
<proteinExistence type="predicted"/>
<dbReference type="Gene3D" id="3.50.50.100">
    <property type="match status" value="1"/>
</dbReference>
<dbReference type="PANTHER" id="PTHR43735">
    <property type="entry name" value="APOPTOSIS-INDUCING FACTOR 1"/>
    <property type="match status" value="1"/>
</dbReference>
<reference evidence="2" key="1">
    <citation type="submission" date="2022-09" db="EMBL/GenBank/DDBJ databases">
        <title>Fusarium specimens isolated from Avocado Roots.</title>
        <authorList>
            <person name="Stajich J."/>
            <person name="Roper C."/>
            <person name="Heimlech-Rivalta G."/>
        </authorList>
    </citation>
    <scope>NUCLEOTIDE SEQUENCE</scope>
    <source>
        <strain evidence="2">CF00136</strain>
    </source>
</reference>
<dbReference type="InterPro" id="IPR036188">
    <property type="entry name" value="FAD/NAD-bd_sf"/>
</dbReference>
<dbReference type="PRINTS" id="PR00368">
    <property type="entry name" value="FADPNR"/>
</dbReference>
<dbReference type="Proteomes" id="UP001152049">
    <property type="component" value="Unassembled WGS sequence"/>
</dbReference>
<sequence length="416" mass="45773">MSFQKIGLYLDFVKIIFEYLARLTLQKGQSIIHRYTYRASPDSRNVIVVGGSFAGTLVVQRLANTLPSGYRVILIEKHSHFNYAFGFPRNAVLSGREHHAFIPYDNIVAGAPEGIFQQISDEAIGLTNAHVNTLSGASVPYEYLVIATGAAQPPPARLFARNKLDGIGELHGFQQRITKADRIAVVGGGAVGVELATEIKEKYPEKKVTLIHSRNQLLPRFGAKLHDYVLSALQNQDIEVLMGEKPAYPSDAGQTVRETTLTLSNGEERTWDLVIPCTGLRPRSDLLAEHSPKSITSSGEIAVKPTLQVNNLASPQQNIFAIGDVAQSGGAKQARAAMMQAEVVVQNILRLIKGKPAENEYEPKWFEGALNLTLGKHSGVMYMQKGDFEWLKETKGMDVDVNVGQMRWQLHAKADS</sequence>
<comment type="caution">
    <text evidence="2">The sequence shown here is derived from an EMBL/GenBank/DDBJ whole genome shotgun (WGS) entry which is preliminary data.</text>
</comment>
<keyword evidence="3" id="KW-1185">Reference proteome</keyword>